<dbReference type="RefSeq" id="WP_284238941.1">
    <property type="nucleotide sequence ID" value="NZ_BSSQ01000011.1"/>
</dbReference>
<protein>
    <submittedName>
        <fullName evidence="2">Uncharacterized protein</fullName>
    </submittedName>
</protein>
<comment type="caution">
    <text evidence="2">The sequence shown here is derived from an EMBL/GenBank/DDBJ whole genome shotgun (WGS) entry which is preliminary data.</text>
</comment>
<evidence type="ECO:0000313" key="2">
    <source>
        <dbReference type="EMBL" id="GLX68194.1"/>
    </source>
</evidence>
<reference evidence="2 3" key="1">
    <citation type="submission" date="2023-03" db="EMBL/GenBank/DDBJ databases">
        <title>Draft genome sequence of the bacteria which degrade cell wall of Tricholomamatutake.</title>
        <authorList>
            <person name="Konishi Y."/>
            <person name="Fukuta Y."/>
            <person name="Shirasaka N."/>
        </authorList>
    </citation>
    <scope>NUCLEOTIDE SEQUENCE [LARGE SCALE GENOMIC DNA]</scope>
    <source>
        <strain evidence="3">mu1</strain>
    </source>
</reference>
<feature type="coiled-coil region" evidence="1">
    <location>
        <begin position="5"/>
        <end position="135"/>
    </location>
</feature>
<gene>
    <name evidence="2" type="ORF">MU1_25390</name>
</gene>
<evidence type="ECO:0000256" key="1">
    <source>
        <dbReference type="SAM" id="Coils"/>
    </source>
</evidence>
<sequence>MTKSIAEWNEELEILREQATEKEHLERKAEQLQRLSTNATNRITVLKAEHTREQRDVDQLERKTWTSLISGILGNKDTRLEKERQEALAAALKLQEAQLSQVKLEQEKQDVAKQLEEFKEAANLYTQALRQKEQLMRGSIPEASAQLSEWDEQLYREHSEIKELREAASACRKLVEALSQANVKLDSAKDWGTYDMLGGGMISTSIKHSRIDDAQDYIYEAQHHLRQLQVELKDLKRTADLYVGIDTMDKFGDFFFDGLITDWIVQDKIKSSISNVEAQLSDATGLMVGLDNEVRASERRQAIIRQQVAAYIEQFNGGK</sequence>
<keyword evidence="3" id="KW-1185">Reference proteome</keyword>
<name>A0ABQ6GB49_9BACL</name>
<dbReference type="Proteomes" id="UP001157114">
    <property type="component" value="Unassembled WGS sequence"/>
</dbReference>
<accession>A0ABQ6GB49</accession>
<evidence type="ECO:0000313" key="3">
    <source>
        <dbReference type="Proteomes" id="UP001157114"/>
    </source>
</evidence>
<keyword evidence="1" id="KW-0175">Coiled coil</keyword>
<organism evidence="2 3">
    <name type="scientific">Paenibacillus glycanilyticus</name>
    <dbReference type="NCBI Taxonomy" id="126569"/>
    <lineage>
        <taxon>Bacteria</taxon>
        <taxon>Bacillati</taxon>
        <taxon>Bacillota</taxon>
        <taxon>Bacilli</taxon>
        <taxon>Bacillales</taxon>
        <taxon>Paenibacillaceae</taxon>
        <taxon>Paenibacillus</taxon>
    </lineage>
</organism>
<proteinExistence type="predicted"/>
<dbReference type="EMBL" id="BSSQ01000011">
    <property type="protein sequence ID" value="GLX68194.1"/>
    <property type="molecule type" value="Genomic_DNA"/>
</dbReference>